<reference evidence="3" key="1">
    <citation type="submission" date="2017-06" db="EMBL/GenBank/DDBJ databases">
        <title>Intra-specific comparison of mitochondrial genome in Tremella fuciformis suggests a gene evolution hypothesis that the N-terminal was replaced by exogenetic one.</title>
        <authorList>
            <person name="Deng Y."/>
            <person name="Ming R."/>
            <person name="Xie B."/>
        </authorList>
    </citation>
    <scope>NUCLEOTIDE SEQUENCE</scope>
    <source>
        <strain evidence="2">TF04</strain>
        <strain evidence="3">TF05</strain>
        <strain evidence="4">TF06</strain>
        <strain evidence="5">TF12</strain>
    </source>
</reference>
<dbReference type="InterPro" id="IPR025960">
    <property type="entry name" value="RVT_N"/>
</dbReference>
<dbReference type="Pfam" id="PF13655">
    <property type="entry name" value="RVT_N"/>
    <property type="match status" value="1"/>
</dbReference>
<proteinExistence type="predicted"/>
<evidence type="ECO:0000313" key="4">
    <source>
        <dbReference type="EMBL" id="ATX61979.1"/>
    </source>
</evidence>
<dbReference type="EMBL" id="MF422648">
    <property type="protein sequence ID" value="ATX61934.1"/>
    <property type="molecule type" value="Genomic_DNA"/>
</dbReference>
<evidence type="ECO:0000259" key="1">
    <source>
        <dbReference type="PROSITE" id="PS50878"/>
    </source>
</evidence>
<keyword evidence="3" id="KW-0496">Mitochondrion</keyword>
<sequence length="450" mass="49987">MDRVMELQRILVNSWAARMLAAKQVARSSGGKTPGVDGKIIPNTTIGVATAAQELGKVTSNPGSYKASPVLRVMIPKGPGTDELRPLGIPTAFDRAVQALYAMALLPISEVRADTGSFGFRKGLGTRDASAALKSALLSVPRPQLVFDADISKFFDTVSHDWLLANVPMNRDVLRSILTAGAIDGGNKIDTDRGFPQGGIISPMLGNFVLDGLQQVIMDSIGKYQVYLPQMRVVRYADDFVVMGPSKLWLFNNFIIPAISLFLAERGLALHPVKSKVVNPYSEGFDFLGMNYSWKANVNMPGKHWLRIVPSDKSVERFKMRVREIISNCKDLNYRMNMISQLNLLITGWGNYHIFGNVSVIFNELDKFVWDAYLNWLKGHFPKGTVASLSKIGFMQVNNTKSVPFGINEQGIKVPLKRLSTMSIRSFSIVEVKRSGFLEEFNKFNEDDRD</sequence>
<dbReference type="InterPro" id="IPR013597">
    <property type="entry name" value="Mat_intron_G2"/>
</dbReference>
<gene>
    <name evidence="3" type="primary">orf450</name>
</gene>
<dbReference type="EMBL" id="MF422649">
    <property type="protein sequence ID" value="ATX61958.1"/>
    <property type="molecule type" value="Genomic_DNA"/>
</dbReference>
<name>A0A2H4QBM2_9TREE</name>
<dbReference type="Pfam" id="PF00078">
    <property type="entry name" value="RVT_1"/>
    <property type="match status" value="1"/>
</dbReference>
<dbReference type="InterPro" id="IPR000477">
    <property type="entry name" value="RT_dom"/>
</dbReference>
<feature type="domain" description="Reverse transcriptase" evidence="1">
    <location>
        <begin position="56"/>
        <end position="292"/>
    </location>
</feature>
<dbReference type="InterPro" id="IPR051083">
    <property type="entry name" value="GrpII_Intron_Splice-Mob/Def"/>
</dbReference>
<dbReference type="PROSITE" id="PS50878">
    <property type="entry name" value="RT_POL"/>
    <property type="match status" value="1"/>
</dbReference>
<dbReference type="InterPro" id="IPR043502">
    <property type="entry name" value="DNA/RNA_pol_sf"/>
</dbReference>
<dbReference type="PANTHER" id="PTHR34047">
    <property type="entry name" value="NUCLEAR INTRON MATURASE 1, MITOCHONDRIAL-RELATED"/>
    <property type="match status" value="1"/>
</dbReference>
<dbReference type="CDD" id="cd01651">
    <property type="entry name" value="RT_G2_intron"/>
    <property type="match status" value="1"/>
</dbReference>
<evidence type="ECO:0000313" key="3">
    <source>
        <dbReference type="EMBL" id="ATX61958.1"/>
    </source>
</evidence>
<dbReference type="EMBL" id="MF422655">
    <property type="protein sequence ID" value="ATX62094.1"/>
    <property type="molecule type" value="Genomic_DNA"/>
</dbReference>
<evidence type="ECO:0000313" key="5">
    <source>
        <dbReference type="EMBL" id="ATX62094.1"/>
    </source>
</evidence>
<dbReference type="EMBL" id="MF422650">
    <property type="protein sequence ID" value="ATX61979.1"/>
    <property type="molecule type" value="Genomic_DNA"/>
</dbReference>
<dbReference type="Pfam" id="PF08388">
    <property type="entry name" value="GIIM"/>
    <property type="match status" value="1"/>
</dbReference>
<organism evidence="3">
    <name type="scientific">Tremella fuciformis</name>
    <dbReference type="NCBI Taxonomy" id="64657"/>
    <lineage>
        <taxon>Eukaryota</taxon>
        <taxon>Fungi</taxon>
        <taxon>Dikarya</taxon>
        <taxon>Basidiomycota</taxon>
        <taxon>Agaricomycotina</taxon>
        <taxon>Tremellomycetes</taxon>
        <taxon>Tremellales</taxon>
        <taxon>Tremellaceae</taxon>
        <taxon>Tremella</taxon>
    </lineage>
</organism>
<protein>
    <recommendedName>
        <fullName evidence="1">Reverse transcriptase domain-containing protein</fullName>
    </recommendedName>
</protein>
<dbReference type="AlphaFoldDB" id="A0A2H4QBM2"/>
<dbReference type="PANTHER" id="PTHR34047:SF8">
    <property type="entry name" value="PROTEIN YKFC"/>
    <property type="match status" value="1"/>
</dbReference>
<geneLocation type="mitochondrion" evidence="3"/>
<evidence type="ECO:0000313" key="2">
    <source>
        <dbReference type="EMBL" id="ATX61934.1"/>
    </source>
</evidence>
<dbReference type="SUPFAM" id="SSF56672">
    <property type="entry name" value="DNA/RNA polymerases"/>
    <property type="match status" value="1"/>
</dbReference>
<accession>A0A2H4QBM2</accession>